<dbReference type="OrthoDB" id="639767at2759"/>
<evidence type="ECO:0008006" key="10">
    <source>
        <dbReference type="Google" id="ProtNLM"/>
    </source>
</evidence>
<dbReference type="PANTHER" id="PTHR11999">
    <property type="entry name" value="GROUP II PYRIDOXAL-5-PHOSPHATE DECARBOXYLASE"/>
    <property type="match status" value="1"/>
</dbReference>
<organism evidence="8 9">
    <name type="scientific">Protea cynaroides</name>
    <dbReference type="NCBI Taxonomy" id="273540"/>
    <lineage>
        <taxon>Eukaryota</taxon>
        <taxon>Viridiplantae</taxon>
        <taxon>Streptophyta</taxon>
        <taxon>Embryophyta</taxon>
        <taxon>Tracheophyta</taxon>
        <taxon>Spermatophyta</taxon>
        <taxon>Magnoliopsida</taxon>
        <taxon>Proteales</taxon>
        <taxon>Proteaceae</taxon>
        <taxon>Protea</taxon>
    </lineage>
</organism>
<feature type="region of interest" description="Disordered" evidence="7">
    <location>
        <begin position="165"/>
        <end position="209"/>
    </location>
</feature>
<evidence type="ECO:0000256" key="4">
    <source>
        <dbReference type="ARBA" id="ARBA00022898"/>
    </source>
</evidence>
<sequence length="360" mass="40519">MGSSLDFTNILQTPHDEFKPLDPEEFRKQAHQTVDFIADYYKTIESYPVLSQVNPGYLRDRIPDDPPYNPESFESVLRDIQRDIIPGMTHWLSPNFFAYFPAIVSTAAFVGEMLCTCFNSVGFTWLASPAATELEIVVMDWLARMLKLPISFMFTGTGGGVIKATPAKPSSVRSLQPETEHSSTLEKRVSASPSSTAQNRLTPPTQKHARCTNPEYLNNKPSELKSMDDYKDWQIGTSSRFRALRLWMVLRCCGVTNLQAHIRADVQIAKVFEGFVKADTRFEIVVPGRFALVCFRLKASSAGTGKSTAELLNRRLLERVNSSCKIHMTHSIVGEVYMLRFAVGATFTEEHHVIVAWKVI</sequence>
<dbReference type="AlphaFoldDB" id="A0A9Q0KTV9"/>
<comment type="cofactor">
    <cofactor evidence="1 6">
        <name>pyridoxal 5'-phosphate</name>
        <dbReference type="ChEBI" id="CHEBI:597326"/>
    </cofactor>
</comment>
<dbReference type="GO" id="GO:0006520">
    <property type="term" value="P:amino acid metabolic process"/>
    <property type="evidence" value="ECO:0007669"/>
    <property type="project" value="InterPro"/>
</dbReference>
<evidence type="ECO:0000313" key="8">
    <source>
        <dbReference type="EMBL" id="KAJ4976276.1"/>
    </source>
</evidence>
<feature type="compositionally biased region" description="Basic and acidic residues" evidence="7">
    <location>
        <begin position="178"/>
        <end position="189"/>
    </location>
</feature>
<comment type="caution">
    <text evidence="8">The sequence shown here is derived from an EMBL/GenBank/DDBJ whole genome shotgun (WGS) entry which is preliminary data.</text>
</comment>
<dbReference type="GO" id="GO:0030170">
    <property type="term" value="F:pyridoxal phosphate binding"/>
    <property type="evidence" value="ECO:0007669"/>
    <property type="project" value="InterPro"/>
</dbReference>
<dbReference type="PANTHER" id="PTHR11999:SF157">
    <property type="entry name" value="TRYPTOPHAN DECARBOXYLASE 1"/>
    <property type="match status" value="1"/>
</dbReference>
<keyword evidence="9" id="KW-1185">Reference proteome</keyword>
<dbReference type="InterPro" id="IPR015422">
    <property type="entry name" value="PyrdxlP-dep_Trfase_small"/>
</dbReference>
<dbReference type="InterPro" id="IPR015421">
    <property type="entry name" value="PyrdxlP-dep_Trfase_major"/>
</dbReference>
<dbReference type="FunFam" id="1.20.1340.10:FF:000001">
    <property type="entry name" value="Histidine decarboxylase"/>
    <property type="match status" value="1"/>
</dbReference>
<dbReference type="GO" id="GO:0019752">
    <property type="term" value="P:carboxylic acid metabolic process"/>
    <property type="evidence" value="ECO:0007669"/>
    <property type="project" value="InterPro"/>
</dbReference>
<keyword evidence="4 6" id="KW-0663">Pyridoxal phosphate</keyword>
<dbReference type="InterPro" id="IPR010977">
    <property type="entry name" value="Aromatic_deC"/>
</dbReference>
<proteinExistence type="inferred from homology"/>
<keyword evidence="5 6" id="KW-0456">Lyase</keyword>
<dbReference type="InterPro" id="IPR015424">
    <property type="entry name" value="PyrdxlP-dep_Trfase"/>
</dbReference>
<dbReference type="Proteomes" id="UP001141806">
    <property type="component" value="Unassembled WGS sequence"/>
</dbReference>
<evidence type="ECO:0000256" key="6">
    <source>
        <dbReference type="RuleBase" id="RU000382"/>
    </source>
</evidence>
<dbReference type="PRINTS" id="PR00800">
    <property type="entry name" value="YHDCRBOXLASE"/>
</dbReference>
<dbReference type="Pfam" id="PF00282">
    <property type="entry name" value="Pyridoxal_deC"/>
    <property type="match status" value="2"/>
</dbReference>
<reference evidence="8" key="1">
    <citation type="journal article" date="2023" name="Plant J.">
        <title>The genome of the king protea, Protea cynaroides.</title>
        <authorList>
            <person name="Chang J."/>
            <person name="Duong T.A."/>
            <person name="Schoeman C."/>
            <person name="Ma X."/>
            <person name="Roodt D."/>
            <person name="Barker N."/>
            <person name="Li Z."/>
            <person name="Van de Peer Y."/>
            <person name="Mizrachi E."/>
        </authorList>
    </citation>
    <scope>NUCLEOTIDE SEQUENCE</scope>
    <source>
        <tissue evidence="8">Young leaves</tissue>
    </source>
</reference>
<comment type="similarity">
    <text evidence="2 6">Belongs to the group II decarboxylase family.</text>
</comment>
<dbReference type="GO" id="GO:0005737">
    <property type="term" value="C:cytoplasm"/>
    <property type="evidence" value="ECO:0007669"/>
    <property type="project" value="TreeGrafter"/>
</dbReference>
<name>A0A9Q0KTV9_9MAGN</name>
<accession>A0A9Q0KTV9</accession>
<protein>
    <recommendedName>
        <fullName evidence="10">Aromatic-L-amino-acid decarboxylase</fullName>
    </recommendedName>
</protein>
<dbReference type="Gene3D" id="3.90.1150.10">
    <property type="entry name" value="Aspartate Aminotransferase, domain 1"/>
    <property type="match status" value="1"/>
</dbReference>
<dbReference type="SUPFAM" id="SSF53383">
    <property type="entry name" value="PLP-dependent transferases"/>
    <property type="match status" value="2"/>
</dbReference>
<dbReference type="InterPro" id="IPR002129">
    <property type="entry name" value="PyrdxlP-dep_de-COase"/>
</dbReference>
<evidence type="ECO:0000256" key="5">
    <source>
        <dbReference type="ARBA" id="ARBA00023239"/>
    </source>
</evidence>
<gene>
    <name evidence="8" type="ORF">NE237_001382</name>
</gene>
<evidence type="ECO:0000313" key="9">
    <source>
        <dbReference type="Proteomes" id="UP001141806"/>
    </source>
</evidence>
<evidence type="ECO:0000256" key="1">
    <source>
        <dbReference type="ARBA" id="ARBA00001933"/>
    </source>
</evidence>
<dbReference type="GO" id="GO:0016831">
    <property type="term" value="F:carboxy-lyase activity"/>
    <property type="evidence" value="ECO:0007669"/>
    <property type="project" value="UniProtKB-KW"/>
</dbReference>
<dbReference type="Gene3D" id="1.20.1340.10">
    <property type="entry name" value="dopa decarboxylase, N-terminal domain"/>
    <property type="match status" value="1"/>
</dbReference>
<dbReference type="EMBL" id="JAMYWD010000003">
    <property type="protein sequence ID" value="KAJ4976276.1"/>
    <property type="molecule type" value="Genomic_DNA"/>
</dbReference>
<evidence type="ECO:0000256" key="7">
    <source>
        <dbReference type="SAM" id="MobiDB-lite"/>
    </source>
</evidence>
<evidence type="ECO:0000256" key="3">
    <source>
        <dbReference type="ARBA" id="ARBA00022793"/>
    </source>
</evidence>
<keyword evidence="3" id="KW-0210">Decarboxylase</keyword>
<dbReference type="Gene3D" id="3.40.640.10">
    <property type="entry name" value="Type I PLP-dependent aspartate aminotransferase-like (Major domain)"/>
    <property type="match status" value="2"/>
</dbReference>
<evidence type="ECO:0000256" key="2">
    <source>
        <dbReference type="ARBA" id="ARBA00009533"/>
    </source>
</evidence>
<feature type="compositionally biased region" description="Polar residues" evidence="7">
    <location>
        <begin position="191"/>
        <end position="205"/>
    </location>
</feature>